<dbReference type="InterPro" id="IPR003661">
    <property type="entry name" value="HisK_dim/P_dom"/>
</dbReference>
<gene>
    <name evidence="17" type="ORF">GCM10011409_29630</name>
</gene>
<dbReference type="SMART" id="SM00388">
    <property type="entry name" value="HisKA"/>
    <property type="match status" value="1"/>
</dbReference>
<organism evidence="17 18">
    <name type="scientific">Lentibacillus populi</name>
    <dbReference type="NCBI Taxonomy" id="1827502"/>
    <lineage>
        <taxon>Bacteria</taxon>
        <taxon>Bacillati</taxon>
        <taxon>Bacillota</taxon>
        <taxon>Bacilli</taxon>
        <taxon>Bacillales</taxon>
        <taxon>Bacillaceae</taxon>
        <taxon>Lentibacillus</taxon>
    </lineage>
</organism>
<keyword evidence="18" id="KW-1185">Reference proteome</keyword>
<dbReference type="GO" id="GO:0005524">
    <property type="term" value="F:ATP binding"/>
    <property type="evidence" value="ECO:0007669"/>
    <property type="project" value="UniProtKB-KW"/>
</dbReference>
<feature type="domain" description="Histidine kinase" evidence="15">
    <location>
        <begin position="141"/>
        <end position="361"/>
    </location>
</feature>
<dbReference type="AlphaFoldDB" id="A0A9W5TZ02"/>
<evidence type="ECO:0000256" key="11">
    <source>
        <dbReference type="ARBA" id="ARBA00022989"/>
    </source>
</evidence>
<dbReference type="PRINTS" id="PR00344">
    <property type="entry name" value="BCTRLSENSOR"/>
</dbReference>
<dbReference type="Pfam" id="PF00672">
    <property type="entry name" value="HAMP"/>
    <property type="match status" value="1"/>
</dbReference>
<keyword evidence="4" id="KW-1003">Cell membrane</keyword>
<evidence type="ECO:0000259" key="15">
    <source>
        <dbReference type="PROSITE" id="PS50109"/>
    </source>
</evidence>
<accession>A0A9W5TZ02</accession>
<reference evidence="17" key="2">
    <citation type="submission" date="2020-09" db="EMBL/GenBank/DDBJ databases">
        <authorList>
            <person name="Sun Q."/>
            <person name="Zhou Y."/>
        </authorList>
    </citation>
    <scope>NUCLEOTIDE SEQUENCE</scope>
    <source>
        <strain evidence="17">CGMCC 1.15454</strain>
    </source>
</reference>
<dbReference type="PROSITE" id="PS50885">
    <property type="entry name" value="HAMP"/>
    <property type="match status" value="1"/>
</dbReference>
<dbReference type="Gene3D" id="6.10.340.10">
    <property type="match status" value="1"/>
</dbReference>
<evidence type="ECO:0000256" key="9">
    <source>
        <dbReference type="ARBA" id="ARBA00022777"/>
    </source>
</evidence>
<evidence type="ECO:0000256" key="7">
    <source>
        <dbReference type="ARBA" id="ARBA00022692"/>
    </source>
</evidence>
<comment type="caution">
    <text evidence="17">The sequence shown here is derived from an EMBL/GenBank/DDBJ whole genome shotgun (WGS) entry which is preliminary data.</text>
</comment>
<dbReference type="SUPFAM" id="SSF158472">
    <property type="entry name" value="HAMP domain-like"/>
    <property type="match status" value="1"/>
</dbReference>
<dbReference type="FunFam" id="3.30.565.10:FF:000006">
    <property type="entry name" value="Sensor histidine kinase WalK"/>
    <property type="match status" value="1"/>
</dbReference>
<dbReference type="SMART" id="SM00387">
    <property type="entry name" value="HATPase_c"/>
    <property type="match status" value="1"/>
</dbReference>
<comment type="catalytic activity">
    <reaction evidence="1">
        <text>ATP + protein L-histidine = ADP + protein N-phospho-L-histidine.</text>
        <dbReference type="EC" id="2.7.13.3"/>
    </reaction>
</comment>
<dbReference type="GO" id="GO:0005886">
    <property type="term" value="C:plasma membrane"/>
    <property type="evidence" value="ECO:0007669"/>
    <property type="project" value="UniProtKB-SubCell"/>
</dbReference>
<dbReference type="Gene3D" id="1.10.287.130">
    <property type="match status" value="1"/>
</dbReference>
<dbReference type="PROSITE" id="PS50109">
    <property type="entry name" value="HIS_KIN"/>
    <property type="match status" value="1"/>
</dbReference>
<keyword evidence="11 14" id="KW-1133">Transmembrane helix</keyword>
<evidence type="ECO:0000256" key="4">
    <source>
        <dbReference type="ARBA" id="ARBA00022475"/>
    </source>
</evidence>
<comment type="subcellular location">
    <subcellularLocation>
        <location evidence="2">Cell membrane</location>
        <topology evidence="2">Multi-pass membrane protein</topology>
    </subcellularLocation>
</comment>
<evidence type="ECO:0000256" key="1">
    <source>
        <dbReference type="ARBA" id="ARBA00000085"/>
    </source>
</evidence>
<dbReference type="Gene3D" id="3.30.565.10">
    <property type="entry name" value="Histidine kinase-like ATPase, C-terminal domain"/>
    <property type="match status" value="1"/>
</dbReference>
<keyword evidence="13 14" id="KW-0472">Membrane</keyword>
<proteinExistence type="predicted"/>
<dbReference type="CDD" id="cd06225">
    <property type="entry name" value="HAMP"/>
    <property type="match status" value="1"/>
</dbReference>
<keyword evidence="9" id="KW-0418">Kinase</keyword>
<feature type="transmembrane region" description="Helical" evidence="14">
    <location>
        <begin position="46"/>
        <end position="73"/>
    </location>
</feature>
<dbReference type="PANTHER" id="PTHR45528:SF1">
    <property type="entry name" value="SENSOR HISTIDINE KINASE CPXA"/>
    <property type="match status" value="1"/>
</dbReference>
<protein>
    <recommendedName>
        <fullName evidence="3">histidine kinase</fullName>
        <ecNumber evidence="3">2.7.13.3</ecNumber>
    </recommendedName>
</protein>
<evidence type="ECO:0000256" key="13">
    <source>
        <dbReference type="ARBA" id="ARBA00023136"/>
    </source>
</evidence>
<evidence type="ECO:0000256" key="10">
    <source>
        <dbReference type="ARBA" id="ARBA00022840"/>
    </source>
</evidence>
<dbReference type="CDD" id="cd00075">
    <property type="entry name" value="HATPase"/>
    <property type="match status" value="1"/>
</dbReference>
<dbReference type="SUPFAM" id="SSF47384">
    <property type="entry name" value="Homodimeric domain of signal transducing histidine kinase"/>
    <property type="match status" value="1"/>
</dbReference>
<evidence type="ECO:0000313" key="17">
    <source>
        <dbReference type="EMBL" id="GGB50094.1"/>
    </source>
</evidence>
<feature type="domain" description="HAMP" evidence="16">
    <location>
        <begin position="74"/>
        <end position="126"/>
    </location>
</feature>
<dbReference type="SMART" id="SM00304">
    <property type="entry name" value="HAMP"/>
    <property type="match status" value="1"/>
</dbReference>
<keyword evidence="8" id="KW-0547">Nucleotide-binding</keyword>
<dbReference type="FunFam" id="1.10.287.130:FF:000001">
    <property type="entry name" value="Two-component sensor histidine kinase"/>
    <property type="match status" value="1"/>
</dbReference>
<keyword evidence="6" id="KW-0808">Transferase</keyword>
<dbReference type="SUPFAM" id="SSF55874">
    <property type="entry name" value="ATPase domain of HSP90 chaperone/DNA topoisomerase II/histidine kinase"/>
    <property type="match status" value="1"/>
</dbReference>
<dbReference type="CDD" id="cd00082">
    <property type="entry name" value="HisKA"/>
    <property type="match status" value="1"/>
</dbReference>
<evidence type="ECO:0000313" key="18">
    <source>
        <dbReference type="Proteomes" id="UP000621492"/>
    </source>
</evidence>
<dbReference type="EMBL" id="BMJD01000026">
    <property type="protein sequence ID" value="GGB50094.1"/>
    <property type="molecule type" value="Genomic_DNA"/>
</dbReference>
<dbReference type="InterPro" id="IPR003660">
    <property type="entry name" value="HAMP_dom"/>
</dbReference>
<dbReference type="Proteomes" id="UP000621492">
    <property type="component" value="Unassembled WGS sequence"/>
</dbReference>
<sequence>MSIKKRLILSNIGMVLIPIAAFLLIEILLGYVVFHLVNGNADGNQLRFFMILRFIGLLVVLIVTNGLLTYFVARSIILPVKELVKAANEISEGNLDYHIQPTGKDELGHLSETFEMMRQRLKEARDLQVRYDENRKELIASISHDLKTPITSIKGYVKGIRDGVASTPEKMDRYIETIYSKANEMDQLIDELFMYSKLDLQQLPFDLEELDLQAYLADFIEELSYELEQNNGSVSFMVNPEERYIVKADREKLGRVIWNIVQNSLKYMDKHEKKISIRLTQESDQAVVQISDNGSGISKDAVPFVFDQFYRTDASRNSATGGSGLGLTIVKSIIEAHGGSVWAESELGEGTSICFTLPKGVM</sequence>
<evidence type="ECO:0000256" key="6">
    <source>
        <dbReference type="ARBA" id="ARBA00022679"/>
    </source>
</evidence>
<dbReference type="InterPro" id="IPR036097">
    <property type="entry name" value="HisK_dim/P_sf"/>
</dbReference>
<dbReference type="RefSeq" id="WP_088053270.1">
    <property type="nucleotide sequence ID" value="NZ_BMJD01000026.1"/>
</dbReference>
<keyword evidence="5" id="KW-0597">Phosphoprotein</keyword>
<reference evidence="17" key="1">
    <citation type="journal article" date="2014" name="Int. J. Syst. Evol. Microbiol.">
        <title>Complete genome sequence of Corynebacterium casei LMG S-19264T (=DSM 44701T), isolated from a smear-ripened cheese.</title>
        <authorList>
            <consortium name="US DOE Joint Genome Institute (JGI-PGF)"/>
            <person name="Walter F."/>
            <person name="Albersmeier A."/>
            <person name="Kalinowski J."/>
            <person name="Ruckert C."/>
        </authorList>
    </citation>
    <scope>NUCLEOTIDE SEQUENCE</scope>
    <source>
        <strain evidence="17">CGMCC 1.15454</strain>
    </source>
</reference>
<evidence type="ECO:0000256" key="5">
    <source>
        <dbReference type="ARBA" id="ARBA00022553"/>
    </source>
</evidence>
<evidence type="ECO:0000256" key="8">
    <source>
        <dbReference type="ARBA" id="ARBA00022741"/>
    </source>
</evidence>
<name>A0A9W5TZ02_9BACI</name>
<feature type="transmembrane region" description="Helical" evidence="14">
    <location>
        <begin position="12"/>
        <end position="34"/>
    </location>
</feature>
<dbReference type="InterPro" id="IPR036890">
    <property type="entry name" value="HATPase_C_sf"/>
</dbReference>
<keyword evidence="7 14" id="KW-0812">Transmembrane</keyword>
<dbReference type="InterPro" id="IPR005467">
    <property type="entry name" value="His_kinase_dom"/>
</dbReference>
<keyword evidence="12" id="KW-0902">Two-component regulatory system</keyword>
<dbReference type="GO" id="GO:0000155">
    <property type="term" value="F:phosphorelay sensor kinase activity"/>
    <property type="evidence" value="ECO:0007669"/>
    <property type="project" value="InterPro"/>
</dbReference>
<dbReference type="InterPro" id="IPR003594">
    <property type="entry name" value="HATPase_dom"/>
</dbReference>
<dbReference type="InterPro" id="IPR004358">
    <property type="entry name" value="Sig_transdc_His_kin-like_C"/>
</dbReference>
<evidence type="ECO:0000256" key="14">
    <source>
        <dbReference type="SAM" id="Phobius"/>
    </source>
</evidence>
<keyword evidence="10" id="KW-0067">ATP-binding</keyword>
<evidence type="ECO:0000256" key="3">
    <source>
        <dbReference type="ARBA" id="ARBA00012438"/>
    </source>
</evidence>
<evidence type="ECO:0000256" key="12">
    <source>
        <dbReference type="ARBA" id="ARBA00023012"/>
    </source>
</evidence>
<dbReference type="EC" id="2.7.13.3" evidence="3"/>
<evidence type="ECO:0000256" key="2">
    <source>
        <dbReference type="ARBA" id="ARBA00004651"/>
    </source>
</evidence>
<evidence type="ECO:0000259" key="16">
    <source>
        <dbReference type="PROSITE" id="PS50885"/>
    </source>
</evidence>
<dbReference type="PANTHER" id="PTHR45528">
    <property type="entry name" value="SENSOR HISTIDINE KINASE CPXA"/>
    <property type="match status" value="1"/>
</dbReference>
<dbReference type="InterPro" id="IPR050398">
    <property type="entry name" value="HssS/ArlS-like"/>
</dbReference>
<dbReference type="Pfam" id="PF00512">
    <property type="entry name" value="HisKA"/>
    <property type="match status" value="1"/>
</dbReference>
<dbReference type="Pfam" id="PF02518">
    <property type="entry name" value="HATPase_c"/>
    <property type="match status" value="1"/>
</dbReference>